<protein>
    <recommendedName>
        <fullName evidence="2">DUF4485 domain-containing protein</fullName>
    </recommendedName>
</protein>
<feature type="region of interest" description="Disordered" evidence="1">
    <location>
        <begin position="1"/>
        <end position="95"/>
    </location>
</feature>
<evidence type="ECO:0000256" key="1">
    <source>
        <dbReference type="SAM" id="MobiDB-lite"/>
    </source>
</evidence>
<keyword evidence="4" id="KW-1185">Reference proteome</keyword>
<evidence type="ECO:0000313" key="4">
    <source>
        <dbReference type="Proteomes" id="UP001233999"/>
    </source>
</evidence>
<feature type="compositionally biased region" description="Basic and acidic residues" evidence="1">
    <location>
        <begin position="379"/>
        <end position="398"/>
    </location>
</feature>
<evidence type="ECO:0000313" key="3">
    <source>
        <dbReference type="EMBL" id="KAJ9588132.1"/>
    </source>
</evidence>
<dbReference type="InterPro" id="IPR027831">
    <property type="entry name" value="DUF4485"/>
</dbReference>
<gene>
    <name evidence="3" type="ORF">L9F63_018490</name>
</gene>
<dbReference type="AlphaFoldDB" id="A0AAD8EFU0"/>
<reference evidence="3" key="2">
    <citation type="submission" date="2023-05" db="EMBL/GenBank/DDBJ databases">
        <authorList>
            <person name="Fouks B."/>
        </authorList>
    </citation>
    <scope>NUCLEOTIDE SEQUENCE</scope>
    <source>
        <strain evidence="3">Stay&amp;Tobe</strain>
        <tissue evidence="3">Testes</tissue>
    </source>
</reference>
<dbReference type="EMBL" id="JASPKZ010005709">
    <property type="protein sequence ID" value="KAJ9588132.1"/>
    <property type="molecule type" value="Genomic_DNA"/>
</dbReference>
<comment type="caution">
    <text evidence="3">The sequence shown here is derived from an EMBL/GenBank/DDBJ whole genome shotgun (WGS) entry which is preliminary data.</text>
</comment>
<sequence>MEAEEDQPVGEAAPTSPRASRGSRTSRTSRASQGSRASVEPTTNADEVEKQEENEEVAGQTTEVEQEEKPLSQKGTSKSPSVSIPENVEVASKTSSLSKRDPLITEFIYYSAMLKCLSPALTSEADRCLVIPWIRKLFGPEYQVEKFRTKRNKYLCSLTITLLNDEVSGVFKNPPPPGALYEVEDLACENYDKAEWETDDTWDEICQNMPDSYFSCKCTIHSRGECSQEEDKSHEMLDQEFRLFLYLVRPYAALMENPEDKAKVSSWIQLLCCVPKKCCLGMKSLRNDYMRSLYGCVHDLYVSFPFCEFAPSPPLPVPHILAKGQPPKQRFTDPTSKEANEFLKTQPIPENGAFCYLAVSGDVLSCSVPLEPEFSTSFPKERKPRGDGSRHVEIRSSHLETTAEVDEIEKLTPCQKNRSSGR</sequence>
<feature type="domain" description="DUF4485" evidence="2">
    <location>
        <begin position="105"/>
        <end position="182"/>
    </location>
</feature>
<reference evidence="3" key="1">
    <citation type="journal article" date="2023" name="IScience">
        <title>Live-bearing cockroach genome reveals convergent evolutionary mechanisms linked to viviparity in insects and beyond.</title>
        <authorList>
            <person name="Fouks B."/>
            <person name="Harrison M.C."/>
            <person name="Mikhailova A.A."/>
            <person name="Marchal E."/>
            <person name="English S."/>
            <person name="Carruthers M."/>
            <person name="Jennings E.C."/>
            <person name="Chiamaka E.L."/>
            <person name="Frigard R.A."/>
            <person name="Pippel M."/>
            <person name="Attardo G.M."/>
            <person name="Benoit J.B."/>
            <person name="Bornberg-Bauer E."/>
            <person name="Tobe S.S."/>
        </authorList>
    </citation>
    <scope>NUCLEOTIDE SEQUENCE</scope>
    <source>
        <strain evidence="3">Stay&amp;Tobe</strain>
    </source>
</reference>
<accession>A0AAD8EFU0</accession>
<dbReference type="Proteomes" id="UP001233999">
    <property type="component" value="Unassembled WGS sequence"/>
</dbReference>
<organism evidence="3 4">
    <name type="scientific">Diploptera punctata</name>
    <name type="common">Pacific beetle cockroach</name>
    <dbReference type="NCBI Taxonomy" id="6984"/>
    <lineage>
        <taxon>Eukaryota</taxon>
        <taxon>Metazoa</taxon>
        <taxon>Ecdysozoa</taxon>
        <taxon>Arthropoda</taxon>
        <taxon>Hexapoda</taxon>
        <taxon>Insecta</taxon>
        <taxon>Pterygota</taxon>
        <taxon>Neoptera</taxon>
        <taxon>Polyneoptera</taxon>
        <taxon>Dictyoptera</taxon>
        <taxon>Blattodea</taxon>
        <taxon>Blaberoidea</taxon>
        <taxon>Blaberidae</taxon>
        <taxon>Diplopterinae</taxon>
        <taxon>Diploptera</taxon>
    </lineage>
</organism>
<proteinExistence type="predicted"/>
<feature type="compositionally biased region" description="Polar residues" evidence="1">
    <location>
        <begin position="73"/>
        <end position="84"/>
    </location>
</feature>
<feature type="domain" description="DUF4485" evidence="2">
    <location>
        <begin position="237"/>
        <end position="316"/>
    </location>
</feature>
<feature type="region of interest" description="Disordered" evidence="1">
    <location>
        <begin position="374"/>
        <end position="422"/>
    </location>
</feature>
<feature type="compositionally biased region" description="Low complexity" evidence="1">
    <location>
        <begin position="12"/>
        <end position="38"/>
    </location>
</feature>
<dbReference type="Pfam" id="PF14846">
    <property type="entry name" value="DUF4485"/>
    <property type="match status" value="2"/>
</dbReference>
<name>A0AAD8EFU0_DIPPU</name>
<evidence type="ECO:0000259" key="2">
    <source>
        <dbReference type="Pfam" id="PF14846"/>
    </source>
</evidence>